<reference evidence="3" key="1">
    <citation type="journal article" date="2019" name="Int. J. Syst. Evol. Microbiol.">
        <title>The Global Catalogue of Microorganisms (GCM) 10K type strain sequencing project: providing services to taxonomists for standard genome sequencing and annotation.</title>
        <authorList>
            <consortium name="The Broad Institute Genomics Platform"/>
            <consortium name="The Broad Institute Genome Sequencing Center for Infectious Disease"/>
            <person name="Wu L."/>
            <person name="Ma J."/>
        </authorList>
    </citation>
    <scope>NUCLEOTIDE SEQUENCE [LARGE SCALE GENOMIC DNA]</scope>
    <source>
        <strain evidence="3">NBRC 106593</strain>
    </source>
</reference>
<accession>A0ABW2APH0</accession>
<gene>
    <name evidence="2" type="ORF">ACFQBT_01675</name>
</gene>
<protein>
    <submittedName>
        <fullName evidence="2">Phage holin family protein</fullName>
    </submittedName>
</protein>
<name>A0ABW2APH0_9MICO</name>
<evidence type="ECO:0000313" key="3">
    <source>
        <dbReference type="Proteomes" id="UP001596356"/>
    </source>
</evidence>
<proteinExistence type="predicted"/>
<dbReference type="RefSeq" id="WP_377820099.1">
    <property type="nucleotide sequence ID" value="NZ_JBHSWJ010000002.1"/>
</dbReference>
<evidence type="ECO:0000313" key="2">
    <source>
        <dbReference type="EMBL" id="MFC6712628.1"/>
    </source>
</evidence>
<keyword evidence="3" id="KW-1185">Reference proteome</keyword>
<sequence>MADQRSIGQMVSDVTTDLSSIVHNEIALAKLEIKGDITKGGRGRSSWLSRPEPRSTVWASCCRPSHPASTQQACRAG</sequence>
<comment type="caution">
    <text evidence="2">The sequence shown here is derived from an EMBL/GenBank/DDBJ whole genome shotgun (WGS) entry which is preliminary data.</text>
</comment>
<dbReference type="EMBL" id="JBHSWJ010000002">
    <property type="protein sequence ID" value="MFC6712628.1"/>
    <property type="molecule type" value="Genomic_DNA"/>
</dbReference>
<dbReference type="Proteomes" id="UP001596356">
    <property type="component" value="Unassembled WGS sequence"/>
</dbReference>
<feature type="region of interest" description="Disordered" evidence="1">
    <location>
        <begin position="38"/>
        <end position="77"/>
    </location>
</feature>
<organism evidence="2 3">
    <name type="scientific">Branchiibius cervicis</name>
    <dbReference type="NCBI Taxonomy" id="908252"/>
    <lineage>
        <taxon>Bacteria</taxon>
        <taxon>Bacillati</taxon>
        <taxon>Actinomycetota</taxon>
        <taxon>Actinomycetes</taxon>
        <taxon>Micrococcales</taxon>
        <taxon>Dermacoccaceae</taxon>
        <taxon>Branchiibius</taxon>
    </lineage>
</organism>
<evidence type="ECO:0000256" key="1">
    <source>
        <dbReference type="SAM" id="MobiDB-lite"/>
    </source>
</evidence>
<feature type="compositionally biased region" description="Polar residues" evidence="1">
    <location>
        <begin position="67"/>
        <end position="77"/>
    </location>
</feature>